<dbReference type="InterPro" id="IPR033749">
    <property type="entry name" value="Polyprenyl_synt_CS"/>
</dbReference>
<keyword evidence="6" id="KW-0414">Isoprene biosynthesis</keyword>
<dbReference type="PANTHER" id="PTHR43281">
    <property type="entry name" value="FARNESYL DIPHOSPHATE SYNTHASE"/>
    <property type="match status" value="1"/>
</dbReference>
<keyword evidence="4" id="KW-0479">Metal-binding</keyword>
<evidence type="ECO:0000256" key="6">
    <source>
        <dbReference type="ARBA" id="ARBA00023229"/>
    </source>
</evidence>
<dbReference type="Pfam" id="PF00348">
    <property type="entry name" value="polyprenyl_synt"/>
    <property type="match status" value="1"/>
</dbReference>
<dbReference type="InterPro" id="IPR000092">
    <property type="entry name" value="Polyprenyl_synt"/>
</dbReference>
<sequence>MAVFTGLLRELLDAGGKRIRPLLCVIGWHAITGEPPPIAVWRVAAALELFHAFALIHDDVMDNSATRRGRPTAQHTMATLHTGRPDAATLGVSTAILLGDLAFGWSYELLHTPDITPAQAAVIRPHLNALRVETLVGQYLDLTATGRPATDPDTAWRIIRYKTTLYTFERPLHLGGALAGATPAQLAALSGYALPLGEAFQLRDDLLGVYGNPEETGKSNLDDLREGKQTVLVATAAAAATVPQQRTLDRHLGNPRSDRRPGRQRAPGVALDADAVKTGLGDGSVELGKLKGKRGAGQAQGQAGQPELRSPGRHGSVGVP</sequence>
<dbReference type="InterPro" id="IPR008949">
    <property type="entry name" value="Isoprenoid_synthase_dom_sf"/>
</dbReference>
<evidence type="ECO:0000256" key="8">
    <source>
        <dbReference type="SAM" id="MobiDB-lite"/>
    </source>
</evidence>
<keyword evidence="10" id="KW-1185">Reference proteome</keyword>
<dbReference type="AlphaFoldDB" id="A0A1V0U214"/>
<evidence type="ECO:0000256" key="1">
    <source>
        <dbReference type="ARBA" id="ARBA00001946"/>
    </source>
</evidence>
<dbReference type="KEGG" id="sgv:B1H19_02345"/>
<evidence type="ECO:0000256" key="4">
    <source>
        <dbReference type="ARBA" id="ARBA00022723"/>
    </source>
</evidence>
<evidence type="ECO:0000256" key="7">
    <source>
        <dbReference type="RuleBase" id="RU004466"/>
    </source>
</evidence>
<dbReference type="Gene3D" id="1.10.600.10">
    <property type="entry name" value="Farnesyl Diphosphate Synthase"/>
    <property type="match status" value="1"/>
</dbReference>
<feature type="compositionally biased region" description="Basic and acidic residues" evidence="8">
    <location>
        <begin position="247"/>
        <end position="261"/>
    </location>
</feature>
<dbReference type="GO" id="GO:0046872">
    <property type="term" value="F:metal ion binding"/>
    <property type="evidence" value="ECO:0007669"/>
    <property type="project" value="UniProtKB-KW"/>
</dbReference>
<evidence type="ECO:0000313" key="9">
    <source>
        <dbReference type="EMBL" id="ARF59191.1"/>
    </source>
</evidence>
<protein>
    <recommendedName>
        <fullName evidence="11">Polyprenyl synthetase</fullName>
    </recommendedName>
</protein>
<keyword evidence="3 7" id="KW-0808">Transferase</keyword>
<reference evidence="9 10" key="1">
    <citation type="submission" date="2017-04" db="EMBL/GenBank/DDBJ databases">
        <title>Complete Genome Sequence of Streptomyces gilvosporeus F607, a Capable Producer of Natamycin.</title>
        <authorList>
            <person name="Zong G."/>
            <person name="Zhong C."/>
            <person name="Fu J."/>
            <person name="Qin R."/>
            <person name="Cao G."/>
        </authorList>
    </citation>
    <scope>NUCLEOTIDE SEQUENCE [LARGE SCALE GENOMIC DNA]</scope>
    <source>
        <strain evidence="9 10">F607</strain>
    </source>
</reference>
<dbReference type="STRING" id="553510.B1H19_02345"/>
<comment type="similarity">
    <text evidence="2 7">Belongs to the FPP/GGPP synthase family.</text>
</comment>
<dbReference type="EMBL" id="CP020569">
    <property type="protein sequence ID" value="ARF59191.1"/>
    <property type="molecule type" value="Genomic_DNA"/>
</dbReference>
<gene>
    <name evidence="9" type="ORF">B1H19_02345</name>
</gene>
<proteinExistence type="inferred from homology"/>
<dbReference type="PROSITE" id="PS00723">
    <property type="entry name" value="POLYPRENYL_SYNTHASE_1"/>
    <property type="match status" value="1"/>
</dbReference>
<dbReference type="Proteomes" id="UP000192726">
    <property type="component" value="Chromosome"/>
</dbReference>
<dbReference type="PANTHER" id="PTHR43281:SF1">
    <property type="entry name" value="FARNESYL DIPHOSPHATE SYNTHASE"/>
    <property type="match status" value="1"/>
</dbReference>
<evidence type="ECO:0000313" key="10">
    <source>
        <dbReference type="Proteomes" id="UP000192726"/>
    </source>
</evidence>
<organism evidence="9 10">
    <name type="scientific">Streptomyces gilvosporeus</name>
    <dbReference type="NCBI Taxonomy" id="553510"/>
    <lineage>
        <taxon>Bacteria</taxon>
        <taxon>Bacillati</taxon>
        <taxon>Actinomycetota</taxon>
        <taxon>Actinomycetes</taxon>
        <taxon>Kitasatosporales</taxon>
        <taxon>Streptomycetaceae</taxon>
        <taxon>Streptomyces</taxon>
    </lineage>
</organism>
<dbReference type="GO" id="GO:0004659">
    <property type="term" value="F:prenyltransferase activity"/>
    <property type="evidence" value="ECO:0007669"/>
    <property type="project" value="InterPro"/>
</dbReference>
<keyword evidence="5" id="KW-0460">Magnesium</keyword>
<dbReference type="SFLD" id="SFLDS00005">
    <property type="entry name" value="Isoprenoid_Synthase_Type_I"/>
    <property type="match status" value="1"/>
</dbReference>
<feature type="compositionally biased region" description="Low complexity" evidence="8">
    <location>
        <begin position="296"/>
        <end position="305"/>
    </location>
</feature>
<dbReference type="GO" id="GO:0008299">
    <property type="term" value="P:isoprenoid biosynthetic process"/>
    <property type="evidence" value="ECO:0007669"/>
    <property type="project" value="UniProtKB-KW"/>
</dbReference>
<dbReference type="SUPFAM" id="SSF48576">
    <property type="entry name" value="Terpenoid synthases"/>
    <property type="match status" value="1"/>
</dbReference>
<comment type="cofactor">
    <cofactor evidence="1">
        <name>Mg(2+)</name>
        <dbReference type="ChEBI" id="CHEBI:18420"/>
    </cofactor>
</comment>
<evidence type="ECO:0000256" key="3">
    <source>
        <dbReference type="ARBA" id="ARBA00022679"/>
    </source>
</evidence>
<dbReference type="PROSITE" id="PS00444">
    <property type="entry name" value="POLYPRENYL_SYNTHASE_2"/>
    <property type="match status" value="1"/>
</dbReference>
<evidence type="ECO:0008006" key="11">
    <source>
        <dbReference type="Google" id="ProtNLM"/>
    </source>
</evidence>
<dbReference type="CDD" id="cd00685">
    <property type="entry name" value="Trans_IPPS_HT"/>
    <property type="match status" value="1"/>
</dbReference>
<name>A0A1V0U214_9ACTN</name>
<evidence type="ECO:0000256" key="2">
    <source>
        <dbReference type="ARBA" id="ARBA00006706"/>
    </source>
</evidence>
<accession>A0A1V0U214</accession>
<feature type="region of interest" description="Disordered" evidence="8">
    <location>
        <begin position="243"/>
        <end position="320"/>
    </location>
</feature>
<evidence type="ECO:0000256" key="5">
    <source>
        <dbReference type="ARBA" id="ARBA00022842"/>
    </source>
</evidence>